<accession>A0A3Q2HHD1</accession>
<evidence type="ECO:0000313" key="1">
    <source>
        <dbReference type="Ensembl" id="ENSECAP00000034039.2"/>
    </source>
</evidence>
<reference evidence="1 2" key="1">
    <citation type="journal article" date="2009" name="Science">
        <title>Genome sequence, comparative analysis, and population genetics of the domestic horse.</title>
        <authorList>
            <consortium name="Broad Institute Genome Sequencing Platform"/>
            <consortium name="Broad Institute Whole Genome Assembly Team"/>
            <person name="Wade C.M."/>
            <person name="Giulotto E."/>
            <person name="Sigurdsson S."/>
            <person name="Zoli M."/>
            <person name="Gnerre S."/>
            <person name="Imsland F."/>
            <person name="Lear T.L."/>
            <person name="Adelson D.L."/>
            <person name="Bailey E."/>
            <person name="Bellone R.R."/>
            <person name="Bloecker H."/>
            <person name="Distl O."/>
            <person name="Edgar R.C."/>
            <person name="Garber M."/>
            <person name="Leeb T."/>
            <person name="Mauceli E."/>
            <person name="MacLeod J.N."/>
            <person name="Penedo M.C.T."/>
            <person name="Raison J.M."/>
            <person name="Sharpe T."/>
            <person name="Vogel J."/>
            <person name="Andersson L."/>
            <person name="Antczak D.F."/>
            <person name="Biagi T."/>
            <person name="Binns M.M."/>
            <person name="Chowdhary B.P."/>
            <person name="Coleman S.J."/>
            <person name="Della Valle G."/>
            <person name="Fryc S."/>
            <person name="Guerin G."/>
            <person name="Hasegawa T."/>
            <person name="Hill E.W."/>
            <person name="Jurka J."/>
            <person name="Kiialainen A."/>
            <person name="Lindgren G."/>
            <person name="Liu J."/>
            <person name="Magnani E."/>
            <person name="Mickelson J.R."/>
            <person name="Murray J."/>
            <person name="Nergadze S.G."/>
            <person name="Onofrio R."/>
            <person name="Pedroni S."/>
            <person name="Piras M.F."/>
            <person name="Raudsepp T."/>
            <person name="Rocchi M."/>
            <person name="Roeed K.H."/>
            <person name="Ryder O.A."/>
            <person name="Searle S."/>
            <person name="Skow L."/>
            <person name="Swinburne J.E."/>
            <person name="Syvaenen A.C."/>
            <person name="Tozaki T."/>
            <person name="Valberg S.J."/>
            <person name="Vaudin M."/>
            <person name="White J.R."/>
            <person name="Zody M.C."/>
            <person name="Lander E.S."/>
            <person name="Lindblad-Toh K."/>
        </authorList>
    </citation>
    <scope>NUCLEOTIDE SEQUENCE [LARGE SCALE GENOMIC DNA]</scope>
    <source>
        <strain evidence="1 2">Thoroughbred</strain>
    </source>
</reference>
<dbReference type="Ensembl" id="ENSECAT00000057935.2">
    <property type="protein sequence ID" value="ENSECAP00000034039.2"/>
    <property type="gene ID" value="ENSECAG00000035130.2"/>
</dbReference>
<reference evidence="1" key="2">
    <citation type="submission" date="2025-08" db="UniProtKB">
        <authorList>
            <consortium name="Ensembl"/>
        </authorList>
    </citation>
    <scope>IDENTIFICATION</scope>
    <source>
        <strain evidence="1">Thoroughbred</strain>
    </source>
</reference>
<dbReference type="InParanoid" id="A0A3Q2HHD1"/>
<proteinExistence type="predicted"/>
<dbReference type="GeneTree" id="ENSGT00950000185478"/>
<keyword evidence="2" id="KW-1185">Reference proteome</keyword>
<reference evidence="1" key="3">
    <citation type="submission" date="2025-09" db="UniProtKB">
        <authorList>
            <consortium name="Ensembl"/>
        </authorList>
    </citation>
    <scope>IDENTIFICATION</scope>
    <source>
        <strain evidence="1">Thoroughbred</strain>
    </source>
</reference>
<name>A0A3Q2HHD1_HORSE</name>
<organism evidence="1 2">
    <name type="scientific">Equus caballus</name>
    <name type="common">Horse</name>
    <dbReference type="NCBI Taxonomy" id="9796"/>
    <lineage>
        <taxon>Eukaryota</taxon>
        <taxon>Metazoa</taxon>
        <taxon>Chordata</taxon>
        <taxon>Craniata</taxon>
        <taxon>Vertebrata</taxon>
        <taxon>Euteleostomi</taxon>
        <taxon>Mammalia</taxon>
        <taxon>Eutheria</taxon>
        <taxon>Laurasiatheria</taxon>
        <taxon>Perissodactyla</taxon>
        <taxon>Equidae</taxon>
        <taxon>Equus</taxon>
    </lineage>
</organism>
<evidence type="ECO:0000313" key="2">
    <source>
        <dbReference type="Proteomes" id="UP000002281"/>
    </source>
</evidence>
<dbReference type="PaxDb" id="9796-ENSECAP00000034039"/>
<dbReference type="AlphaFoldDB" id="A0A3Q2HHD1"/>
<dbReference type="Bgee" id="ENSECAG00000035130">
    <property type="expression patterns" value="Expressed in articular cartilage of joint and 6 other cell types or tissues"/>
</dbReference>
<sequence length="158" mass="18212">MRTSSPGCVTRTWRMMRVDPRPLWNQMGPFNPTFQPNMHLHLSIVIWHYQQEYPVLLQCLLQLDSTPFDAEELPVLASFLLLIYSESALIQVQGRCLQDHLLQAMLPVVGPRSVPCNHHLLCHQGPLGLLVLLPALLCEMSHWSEVWVWAPARIQCWL</sequence>
<protein>
    <submittedName>
        <fullName evidence="1">Uncharacterized protein</fullName>
    </submittedName>
</protein>
<dbReference type="Proteomes" id="UP000002281">
    <property type="component" value="Chromosome 16"/>
</dbReference>